<evidence type="ECO:0000313" key="9">
    <source>
        <dbReference type="EMBL" id="KKT65494.1"/>
    </source>
</evidence>
<name>A0A0G1M0H0_9BACT</name>
<keyword evidence="7 8" id="KW-0472">Membrane</keyword>
<reference evidence="9 10" key="1">
    <citation type="journal article" date="2015" name="Nature">
        <title>rRNA introns, odd ribosomes, and small enigmatic genomes across a large radiation of phyla.</title>
        <authorList>
            <person name="Brown C.T."/>
            <person name="Hug L.A."/>
            <person name="Thomas B.C."/>
            <person name="Sharon I."/>
            <person name="Castelle C.J."/>
            <person name="Singh A."/>
            <person name="Wilkins M.J."/>
            <person name="Williams K.H."/>
            <person name="Banfield J.F."/>
        </authorList>
    </citation>
    <scope>NUCLEOTIDE SEQUENCE [LARGE SCALE GENOMIC DNA]</scope>
</reference>
<feature type="transmembrane region" description="Helical" evidence="8">
    <location>
        <begin position="12"/>
        <end position="29"/>
    </location>
</feature>
<feature type="transmembrane region" description="Helical" evidence="8">
    <location>
        <begin position="299"/>
        <end position="319"/>
    </location>
</feature>
<feature type="transmembrane region" description="Helical" evidence="8">
    <location>
        <begin position="68"/>
        <end position="90"/>
    </location>
</feature>
<evidence type="ECO:0000256" key="5">
    <source>
        <dbReference type="ARBA" id="ARBA00022692"/>
    </source>
</evidence>
<comment type="caution">
    <text evidence="9">The sequence shown here is derived from an EMBL/GenBank/DDBJ whole genome shotgun (WGS) entry which is preliminary data.</text>
</comment>
<evidence type="ECO:0000256" key="3">
    <source>
        <dbReference type="ARBA" id="ARBA00022448"/>
    </source>
</evidence>
<evidence type="ECO:0008006" key="11">
    <source>
        <dbReference type="Google" id="ProtNLM"/>
    </source>
</evidence>
<keyword evidence="3" id="KW-0813">Transport</keyword>
<evidence type="ECO:0000256" key="7">
    <source>
        <dbReference type="ARBA" id="ARBA00023136"/>
    </source>
</evidence>
<dbReference type="GO" id="GO:0055085">
    <property type="term" value="P:transmembrane transport"/>
    <property type="evidence" value="ECO:0007669"/>
    <property type="project" value="TreeGrafter"/>
</dbReference>
<dbReference type="Pfam" id="PF01594">
    <property type="entry name" value="AI-2E_transport"/>
    <property type="match status" value="1"/>
</dbReference>
<gene>
    <name evidence="9" type="ORF">UW60_C0044G0008</name>
</gene>
<evidence type="ECO:0000256" key="6">
    <source>
        <dbReference type="ARBA" id="ARBA00022989"/>
    </source>
</evidence>
<protein>
    <recommendedName>
        <fullName evidence="11">Permease</fullName>
    </recommendedName>
</protein>
<dbReference type="EMBL" id="LCIY01000044">
    <property type="protein sequence ID" value="KKT65494.1"/>
    <property type="molecule type" value="Genomic_DNA"/>
</dbReference>
<feature type="transmembrane region" description="Helical" evidence="8">
    <location>
        <begin position="35"/>
        <end position="56"/>
    </location>
</feature>
<organism evidence="9 10">
    <name type="scientific">Candidatus Woesebacteria bacterium GW2011_GWA2_44_33</name>
    <dbReference type="NCBI Taxonomy" id="1618564"/>
    <lineage>
        <taxon>Bacteria</taxon>
        <taxon>Candidatus Woeseibacteriota</taxon>
    </lineage>
</organism>
<comment type="subcellular location">
    <subcellularLocation>
        <location evidence="1">Cell membrane</location>
        <topology evidence="1">Multi-pass membrane protein</topology>
    </subcellularLocation>
</comment>
<accession>A0A0G1M0H0</accession>
<dbReference type="Proteomes" id="UP000034826">
    <property type="component" value="Unassembled WGS sequence"/>
</dbReference>
<dbReference type="InterPro" id="IPR002549">
    <property type="entry name" value="AI-2E-like"/>
</dbReference>
<dbReference type="GO" id="GO:0005886">
    <property type="term" value="C:plasma membrane"/>
    <property type="evidence" value="ECO:0007669"/>
    <property type="project" value="UniProtKB-SubCell"/>
</dbReference>
<dbReference type="PANTHER" id="PTHR21716">
    <property type="entry name" value="TRANSMEMBRANE PROTEIN"/>
    <property type="match status" value="1"/>
</dbReference>
<evidence type="ECO:0000256" key="1">
    <source>
        <dbReference type="ARBA" id="ARBA00004651"/>
    </source>
</evidence>
<feature type="transmembrane region" description="Helical" evidence="8">
    <location>
        <begin position="192"/>
        <end position="224"/>
    </location>
</feature>
<comment type="similarity">
    <text evidence="2">Belongs to the autoinducer-2 exporter (AI-2E) (TC 2.A.86) family.</text>
</comment>
<feature type="transmembrane region" description="Helical" evidence="8">
    <location>
        <begin position="273"/>
        <end position="293"/>
    </location>
</feature>
<keyword evidence="5 8" id="KW-0812">Transmembrane</keyword>
<evidence type="ECO:0000256" key="4">
    <source>
        <dbReference type="ARBA" id="ARBA00022475"/>
    </source>
</evidence>
<keyword evidence="4" id="KW-1003">Cell membrane</keyword>
<dbReference type="PANTHER" id="PTHR21716:SF53">
    <property type="entry name" value="PERMEASE PERM-RELATED"/>
    <property type="match status" value="1"/>
</dbReference>
<dbReference type="AlphaFoldDB" id="A0A0G1M0H0"/>
<proteinExistence type="inferred from homology"/>
<keyword evidence="6 8" id="KW-1133">Transmembrane helix</keyword>
<sequence>MPRGQKSTIEVSHRTIIFAVLFLVFLYALRQISGILIGIFIAYLISTAVNPLIVLLERIRVPRQISAVFVLLAILVLLASGIAAVVPPIVDQTTSFLAQLPHLLQNLGVKIDQNLISSQLGSIPQNAFKIIAGAFSNAIAVFAVLVISYYFLLERQQIPKRLNVLFGDGEAEIENLLIKIENRLGGWIRGQILLCVIIGAAAYVGLSALSIPFAVPLAIIAGILEVVPNIGPTVSMIPAAIVGFTISPFHGFGVIALYFIVQQLENYLIVPFVMKKSVGLNPLVTIITLMIGLKLGGPLGAVLAIPLFLTAEVLFPYFYSKSKPV</sequence>
<feature type="transmembrane region" description="Helical" evidence="8">
    <location>
        <begin position="130"/>
        <end position="152"/>
    </location>
</feature>
<feature type="transmembrane region" description="Helical" evidence="8">
    <location>
        <begin position="236"/>
        <end position="261"/>
    </location>
</feature>
<evidence type="ECO:0000256" key="2">
    <source>
        <dbReference type="ARBA" id="ARBA00009773"/>
    </source>
</evidence>
<evidence type="ECO:0000313" key="10">
    <source>
        <dbReference type="Proteomes" id="UP000034826"/>
    </source>
</evidence>
<evidence type="ECO:0000256" key="8">
    <source>
        <dbReference type="SAM" id="Phobius"/>
    </source>
</evidence>